<dbReference type="InterPro" id="IPR011335">
    <property type="entry name" value="Restrct_endonuc-II-like"/>
</dbReference>
<dbReference type="AlphaFoldDB" id="A0A3P3VWE4"/>
<dbReference type="OrthoDB" id="5053346at2"/>
<comment type="caution">
    <text evidence="3">The sequence shown here is derived from an EMBL/GenBank/DDBJ whole genome shotgun (WGS) entry which is preliminary data.</text>
</comment>
<dbReference type="Proteomes" id="UP000274391">
    <property type="component" value="Unassembled WGS sequence"/>
</dbReference>
<accession>A0A3P3VWE4</accession>
<dbReference type="InterPro" id="IPR019080">
    <property type="entry name" value="YqaJ_viral_recombinase"/>
</dbReference>
<dbReference type="SUPFAM" id="SSF52980">
    <property type="entry name" value="Restriction endonuclease-like"/>
    <property type="match status" value="1"/>
</dbReference>
<keyword evidence="4" id="KW-1185">Reference proteome</keyword>
<feature type="domain" description="YqaJ viral recombinase" evidence="2">
    <location>
        <begin position="63"/>
        <end position="186"/>
    </location>
</feature>
<dbReference type="InterPro" id="IPR011604">
    <property type="entry name" value="PDDEXK-like_dom_sf"/>
</dbReference>
<gene>
    <name evidence="3" type="ORF">EG850_11155</name>
</gene>
<evidence type="ECO:0000313" key="3">
    <source>
        <dbReference type="EMBL" id="RRJ85936.1"/>
    </source>
</evidence>
<dbReference type="Pfam" id="PF09588">
    <property type="entry name" value="YqaJ"/>
    <property type="match status" value="1"/>
</dbReference>
<sequence length="365" mass="40026">MAFARRGAVTGGMCESRYRTRRTHRVRDPNSWPGGRGTGGVLMSKQYEKGVVVVDADAPRLVWLDARAEGVTASEIHEIASGDLKVWERILEQKLNGSRFQGNAHTRRGNEREALLLDFAATIDPTIEPNGALWAAALDGRFRGTPDGIGDGTVAEVKSHAHGHKLAGVPPEHRAQMQWQMLVTGATRALYVREVMDEDGLGALDDPDWQWIHRDDEYIAYLVGRAVAFLDWWDDDMTVVASISGDDEELLKVWLAEKAKLTPVEKSEAAAKRKLTAAMKARQGSKFGVQFLTDGGGAVLTGASWSRSLDESRVPKSLLDARTELRARADRANTALKNLEDDLLREYGVDSPSGSQSLRLIGGAK</sequence>
<evidence type="ECO:0000256" key="1">
    <source>
        <dbReference type="SAM" id="MobiDB-lite"/>
    </source>
</evidence>
<name>A0A3P3VWE4_9MICO</name>
<dbReference type="Gene3D" id="3.90.320.10">
    <property type="match status" value="1"/>
</dbReference>
<organism evidence="3 4">
    <name type="scientific">Gulosibacter macacae</name>
    <dbReference type="NCBI Taxonomy" id="2488791"/>
    <lineage>
        <taxon>Bacteria</taxon>
        <taxon>Bacillati</taxon>
        <taxon>Actinomycetota</taxon>
        <taxon>Actinomycetes</taxon>
        <taxon>Micrococcales</taxon>
        <taxon>Microbacteriaceae</taxon>
        <taxon>Gulosibacter</taxon>
    </lineage>
</organism>
<feature type="region of interest" description="Disordered" evidence="1">
    <location>
        <begin position="1"/>
        <end position="39"/>
    </location>
</feature>
<proteinExistence type="predicted"/>
<evidence type="ECO:0000259" key="2">
    <source>
        <dbReference type="Pfam" id="PF09588"/>
    </source>
</evidence>
<reference evidence="3 4" key="1">
    <citation type="submission" date="2018-11" db="EMBL/GenBank/DDBJ databases">
        <title>YIM 102482-1 draft genome.</title>
        <authorList>
            <person name="Li G."/>
            <person name="Jiang Y."/>
        </authorList>
    </citation>
    <scope>NUCLEOTIDE SEQUENCE [LARGE SCALE GENOMIC DNA]</scope>
    <source>
        <strain evidence="3 4">YIM 102482-1</strain>
    </source>
</reference>
<evidence type="ECO:0000313" key="4">
    <source>
        <dbReference type="Proteomes" id="UP000274391"/>
    </source>
</evidence>
<protein>
    <recommendedName>
        <fullName evidence="2">YqaJ viral recombinase domain-containing protein</fullName>
    </recommendedName>
</protein>
<dbReference type="EMBL" id="RQVS01000014">
    <property type="protein sequence ID" value="RRJ85936.1"/>
    <property type="molecule type" value="Genomic_DNA"/>
</dbReference>